<dbReference type="InterPro" id="IPR000210">
    <property type="entry name" value="BTB/POZ_dom"/>
</dbReference>
<dbReference type="InterPro" id="IPR011333">
    <property type="entry name" value="SKP1/BTB/POZ_sf"/>
</dbReference>
<dbReference type="SMART" id="SM00225">
    <property type="entry name" value="BTB"/>
    <property type="match status" value="1"/>
</dbReference>
<evidence type="ECO:0000313" key="2">
    <source>
        <dbReference type="EMBL" id="KIP01846.1"/>
    </source>
</evidence>
<dbReference type="CDD" id="cd18186">
    <property type="entry name" value="BTB_POZ_ZBTB_KLHL-like"/>
    <property type="match status" value="1"/>
</dbReference>
<gene>
    <name evidence="2" type="ORF">PHLGIDRAFT_325470</name>
</gene>
<dbReference type="EMBL" id="KN840730">
    <property type="protein sequence ID" value="KIP01846.1"/>
    <property type="molecule type" value="Genomic_DNA"/>
</dbReference>
<feature type="domain" description="BTB" evidence="1">
    <location>
        <begin position="21"/>
        <end position="130"/>
    </location>
</feature>
<keyword evidence="3" id="KW-1185">Reference proteome</keyword>
<dbReference type="OrthoDB" id="3036049at2759"/>
<dbReference type="Gene3D" id="3.30.710.10">
    <property type="entry name" value="Potassium Channel Kv1.1, Chain A"/>
    <property type="match status" value="1"/>
</dbReference>
<evidence type="ECO:0000313" key="3">
    <source>
        <dbReference type="Proteomes" id="UP000053257"/>
    </source>
</evidence>
<organism evidence="2 3">
    <name type="scientific">Phlebiopsis gigantea (strain 11061_1 CR5-6)</name>
    <name type="common">White-rot fungus</name>
    <name type="synonym">Peniophora gigantea</name>
    <dbReference type="NCBI Taxonomy" id="745531"/>
    <lineage>
        <taxon>Eukaryota</taxon>
        <taxon>Fungi</taxon>
        <taxon>Dikarya</taxon>
        <taxon>Basidiomycota</taxon>
        <taxon>Agaricomycotina</taxon>
        <taxon>Agaricomycetes</taxon>
        <taxon>Polyporales</taxon>
        <taxon>Phanerochaetaceae</taxon>
        <taxon>Phlebiopsis</taxon>
    </lineage>
</organism>
<sequence>MEVDPELARCTRDPDLWFTDGSVVLRADDALYRVYSGILSQASPVFRAMFGIPQPAYGSESYDGCPLVHMPDSAQDLRPFLRALYDCSQFNVSELTLKDTPMIVSVLRISTKYEVRSLRKRAIDALLLRYPITYNDYITTSWTARPQLDHPRHVLVANIAREADVPILLPTALLACAATANSLTLWDGMTHEGVHYALCEPNKRALFLGRPKLAHIARHKTQAFFFHSHSTAGCKARQRCDEFCRIFADAFDHRDDPWVNPFYRMNWKSVQSACCEPCATSWEQIQTSECDLAWQALPSYFDLPPWHELEKLTYGTES</sequence>
<accession>A0A0C3RQ75</accession>
<dbReference type="HOGENOM" id="CLU_033082_3_2_1"/>
<name>A0A0C3RQ75_PHLG1</name>
<dbReference type="AlphaFoldDB" id="A0A0C3RQ75"/>
<dbReference type="Proteomes" id="UP000053257">
    <property type="component" value="Unassembled WGS sequence"/>
</dbReference>
<evidence type="ECO:0000259" key="1">
    <source>
        <dbReference type="SMART" id="SM00225"/>
    </source>
</evidence>
<proteinExistence type="predicted"/>
<protein>
    <recommendedName>
        <fullName evidence="1">BTB domain-containing protein</fullName>
    </recommendedName>
</protein>
<reference evidence="2 3" key="1">
    <citation type="journal article" date="2014" name="PLoS Genet.">
        <title>Analysis of the Phlebiopsis gigantea genome, transcriptome and secretome provides insight into its pioneer colonization strategies of wood.</title>
        <authorList>
            <person name="Hori C."/>
            <person name="Ishida T."/>
            <person name="Igarashi K."/>
            <person name="Samejima M."/>
            <person name="Suzuki H."/>
            <person name="Master E."/>
            <person name="Ferreira P."/>
            <person name="Ruiz-Duenas F.J."/>
            <person name="Held B."/>
            <person name="Canessa P."/>
            <person name="Larrondo L.F."/>
            <person name="Schmoll M."/>
            <person name="Druzhinina I.S."/>
            <person name="Kubicek C.P."/>
            <person name="Gaskell J.A."/>
            <person name="Kersten P."/>
            <person name="St John F."/>
            <person name="Glasner J."/>
            <person name="Sabat G."/>
            <person name="Splinter BonDurant S."/>
            <person name="Syed K."/>
            <person name="Yadav J."/>
            <person name="Mgbeahuruike A.C."/>
            <person name="Kovalchuk A."/>
            <person name="Asiegbu F.O."/>
            <person name="Lackner G."/>
            <person name="Hoffmeister D."/>
            <person name="Rencoret J."/>
            <person name="Gutierrez A."/>
            <person name="Sun H."/>
            <person name="Lindquist E."/>
            <person name="Barry K."/>
            <person name="Riley R."/>
            <person name="Grigoriev I.V."/>
            <person name="Henrissat B."/>
            <person name="Kues U."/>
            <person name="Berka R.M."/>
            <person name="Martinez A.T."/>
            <person name="Covert S.F."/>
            <person name="Blanchette R.A."/>
            <person name="Cullen D."/>
        </authorList>
    </citation>
    <scope>NUCLEOTIDE SEQUENCE [LARGE SCALE GENOMIC DNA]</scope>
    <source>
        <strain evidence="2 3">11061_1 CR5-6</strain>
    </source>
</reference>